<evidence type="ECO:0000313" key="11">
    <source>
        <dbReference type="EMBL" id="MDC7225967.1"/>
    </source>
</evidence>
<evidence type="ECO:0000313" key="12">
    <source>
        <dbReference type="Proteomes" id="UP001221217"/>
    </source>
</evidence>
<dbReference type="PANTHER" id="PTHR23090:SF9">
    <property type="entry name" value="GLUTAMINE-DEPENDENT NAD(+) SYNTHETASE"/>
    <property type="match status" value="1"/>
</dbReference>
<feature type="binding site" evidence="7">
    <location>
        <position position="455"/>
    </location>
    <ligand>
        <name>deamido-NAD(+)</name>
        <dbReference type="ChEBI" id="CHEBI:58437"/>
        <note>ligand shared between two neighboring subunits</note>
    </ligand>
</feature>
<evidence type="ECO:0000256" key="3">
    <source>
        <dbReference type="ARBA" id="ARBA00022598"/>
    </source>
</evidence>
<keyword evidence="4 7" id="KW-0547">Nucleotide-binding</keyword>
<feature type="binding site" evidence="7">
    <location>
        <position position="484"/>
    </location>
    <ligand>
        <name>deamido-NAD(+)</name>
        <dbReference type="ChEBI" id="CHEBI:58437"/>
        <note>ligand shared between two neighboring subunits</note>
    </ligand>
</feature>
<dbReference type="PROSITE" id="PS50263">
    <property type="entry name" value="CN_HYDROLASE"/>
    <property type="match status" value="1"/>
</dbReference>
<dbReference type="HAMAP" id="MF_02090">
    <property type="entry name" value="NadE_glutamine_dep"/>
    <property type="match status" value="1"/>
</dbReference>
<dbReference type="FunFam" id="1.10.10.1140:FF:000001">
    <property type="entry name" value="Glutamine-dependent NAD(+) synthetase"/>
    <property type="match status" value="1"/>
</dbReference>
<accession>A0AAJ1IB05</accession>
<keyword evidence="3 7" id="KW-0436">Ligase</keyword>
<feature type="binding site" evidence="7">
    <location>
        <position position="479"/>
    </location>
    <ligand>
        <name>ATP</name>
        <dbReference type="ChEBI" id="CHEBI:30616"/>
    </ligand>
</feature>
<dbReference type="InterPro" id="IPR003694">
    <property type="entry name" value="NAD_synthase"/>
</dbReference>
<name>A0AAJ1IB05_9SPIO</name>
<dbReference type="InterPro" id="IPR022310">
    <property type="entry name" value="NAD/GMP_synthase"/>
</dbReference>
<evidence type="ECO:0000256" key="4">
    <source>
        <dbReference type="ARBA" id="ARBA00022741"/>
    </source>
</evidence>
<sequence length="654" mass="72318">MRNELGFVRIGCVTPELKLADVGTNADSIIRSAFSAAAEGCDIIVYPELSITGYTCADLFHQKLIQTKVIDELLRIAEETSELDSYIATGLPVYHESRLYNAAVLIYQGCILGIVPKTYIPNYGEFYEHRWFSSGSEVFSDNIVIEGSEIPFGTDLVFKSDRGFSLGMELCEDMWAPVPPSVRKSLAGAEIILNLSASNELAGKADYRRGLIEKLSGQQLGIYAYCSSGIFESTTDTVFGGHRIIAENGKILAESGRFDTAEGITVADVDIGFIAHERGRNKTFSDCAAVELGDRNEIIFRSIELETGNDIEQGMELKPRNLMRFLDARPFVPASADSREYRCREIFMIQSAGLASRLRHIGCSKVVIGLSGGLDSTLALLVCIEAFKSLGLNKKGIICITMPGFGTTGRTRGNAEMLCEKLGLGLETVEITPAVRQHFNDIGHDESVRNITYENSQARERTQILMDKANQTGGIVIGTGDLSEQAMGWSTYNGDHMSMYAVNTGVPKTLVRFLVEYYIEHIAEAETAAVLADINATPISPELLPPDEDGNIAQKTEDNIGPYELHDFFLFQVVRCGFEPKKVLFLAEAAFNSSYDRETIQKWLKLFYHRFFSQQFKRSCVPDGPKVGTIALSPRADWRMPSDASVAMWLKELD</sequence>
<dbReference type="EMBL" id="JAQQAL010000010">
    <property type="protein sequence ID" value="MDC7225967.1"/>
    <property type="molecule type" value="Genomic_DNA"/>
</dbReference>
<dbReference type="InterPro" id="IPR041856">
    <property type="entry name" value="NAD+_synth_C"/>
</dbReference>
<dbReference type="GO" id="GO:0009435">
    <property type="term" value="P:NAD+ biosynthetic process"/>
    <property type="evidence" value="ECO:0007669"/>
    <property type="project" value="UniProtKB-UniRule"/>
</dbReference>
<dbReference type="Pfam" id="PF02540">
    <property type="entry name" value="NAD_synthase"/>
    <property type="match status" value="1"/>
</dbReference>
<comment type="caution">
    <text evidence="11">The sequence shown here is derived from an EMBL/GenBank/DDBJ whole genome shotgun (WGS) entry which is preliminary data.</text>
</comment>
<dbReference type="Proteomes" id="UP001221217">
    <property type="component" value="Unassembled WGS sequence"/>
</dbReference>
<dbReference type="Gene3D" id="3.40.50.620">
    <property type="entry name" value="HUPs"/>
    <property type="match status" value="1"/>
</dbReference>
<reference evidence="11 12" key="1">
    <citation type="submission" date="2022-12" db="EMBL/GenBank/DDBJ databases">
        <title>Metagenome assembled genome from gulf of manar.</title>
        <authorList>
            <person name="Kohli P."/>
            <person name="Pk S."/>
            <person name="Venkata Ramana C."/>
            <person name="Sasikala C."/>
        </authorList>
    </citation>
    <scope>NUCLEOTIDE SEQUENCE [LARGE SCALE GENOMIC DNA]</scope>
    <source>
        <strain evidence="11">JB008</strain>
    </source>
</reference>
<dbReference type="Pfam" id="PF00795">
    <property type="entry name" value="CN_hydrolase"/>
    <property type="match status" value="1"/>
</dbReference>
<comment type="similarity">
    <text evidence="9">Belongs to the NAD synthetase family.</text>
</comment>
<dbReference type="InterPro" id="IPR036526">
    <property type="entry name" value="C-N_Hydrolase_sf"/>
</dbReference>
<gene>
    <name evidence="7" type="primary">nadE</name>
    <name evidence="11" type="ORF">PQJ61_04300</name>
</gene>
<keyword evidence="6 7" id="KW-0520">NAD</keyword>
<evidence type="ECO:0000256" key="1">
    <source>
        <dbReference type="ARBA" id="ARBA00005188"/>
    </source>
</evidence>
<dbReference type="Gene3D" id="1.10.10.1140">
    <property type="entry name" value="Glutamine-dependent NAD+ synthetase, C-terminal domain"/>
    <property type="match status" value="1"/>
</dbReference>
<evidence type="ECO:0000256" key="9">
    <source>
        <dbReference type="RuleBase" id="RU003811"/>
    </source>
</evidence>
<dbReference type="PANTHER" id="PTHR23090">
    <property type="entry name" value="NH 3 /GLUTAMINE-DEPENDENT NAD + SYNTHETASE"/>
    <property type="match status" value="1"/>
</dbReference>
<dbReference type="NCBIfam" id="NF002730">
    <property type="entry name" value="PRK02628.1"/>
    <property type="match status" value="1"/>
</dbReference>
<comment type="function">
    <text evidence="7">Catalyzes the ATP-dependent amidation of deamido-NAD to form NAD. Uses L-glutamine as a nitrogen source.</text>
</comment>
<evidence type="ECO:0000256" key="6">
    <source>
        <dbReference type="ARBA" id="ARBA00023027"/>
    </source>
</evidence>
<dbReference type="AlphaFoldDB" id="A0AAJ1IB05"/>
<dbReference type="SUPFAM" id="SSF56317">
    <property type="entry name" value="Carbon-nitrogen hydrolase"/>
    <property type="match status" value="1"/>
</dbReference>
<feature type="binding site" evidence="7">
    <location>
        <begin position="369"/>
        <end position="376"/>
    </location>
    <ligand>
        <name>ATP</name>
        <dbReference type="ChEBI" id="CHEBI:30616"/>
    </ligand>
</feature>
<dbReference type="Gene3D" id="3.60.110.10">
    <property type="entry name" value="Carbon-nitrogen hydrolase"/>
    <property type="match status" value="1"/>
</dbReference>
<comment type="catalytic activity">
    <reaction evidence="7 8">
        <text>deamido-NAD(+) + L-glutamine + ATP + H2O = L-glutamate + AMP + diphosphate + NAD(+) + H(+)</text>
        <dbReference type="Rhea" id="RHEA:24384"/>
        <dbReference type="ChEBI" id="CHEBI:15377"/>
        <dbReference type="ChEBI" id="CHEBI:15378"/>
        <dbReference type="ChEBI" id="CHEBI:29985"/>
        <dbReference type="ChEBI" id="CHEBI:30616"/>
        <dbReference type="ChEBI" id="CHEBI:33019"/>
        <dbReference type="ChEBI" id="CHEBI:57540"/>
        <dbReference type="ChEBI" id="CHEBI:58359"/>
        <dbReference type="ChEBI" id="CHEBI:58437"/>
        <dbReference type="ChEBI" id="CHEBI:456215"/>
        <dbReference type="EC" id="6.3.5.1"/>
    </reaction>
</comment>
<dbReference type="EC" id="6.3.5.1" evidence="7 8"/>
<evidence type="ECO:0000256" key="8">
    <source>
        <dbReference type="PIRNR" id="PIRNR006630"/>
    </source>
</evidence>
<feature type="domain" description="CN hydrolase" evidence="10">
    <location>
        <begin position="8"/>
        <end position="271"/>
    </location>
</feature>
<feature type="active site" description="Nucleophile; for glutaminase activity" evidence="7">
    <location>
        <position position="171"/>
    </location>
</feature>
<feature type="binding site" evidence="7">
    <location>
        <position position="198"/>
    </location>
    <ligand>
        <name>L-glutamine</name>
        <dbReference type="ChEBI" id="CHEBI:58359"/>
    </ligand>
</feature>
<evidence type="ECO:0000256" key="2">
    <source>
        <dbReference type="ARBA" id="ARBA00007145"/>
    </source>
</evidence>
<evidence type="ECO:0000256" key="5">
    <source>
        <dbReference type="ARBA" id="ARBA00022840"/>
    </source>
</evidence>
<dbReference type="GO" id="GO:0008795">
    <property type="term" value="F:NAD+ synthase activity"/>
    <property type="evidence" value="ECO:0007669"/>
    <property type="project" value="UniProtKB-UniRule"/>
</dbReference>
<dbReference type="SUPFAM" id="SSF52402">
    <property type="entry name" value="Adenine nucleotide alpha hydrolases-like"/>
    <property type="match status" value="1"/>
</dbReference>
<dbReference type="CDD" id="cd07570">
    <property type="entry name" value="GAT_Gln-NAD-synth"/>
    <property type="match status" value="1"/>
</dbReference>
<evidence type="ECO:0000256" key="7">
    <source>
        <dbReference type="HAMAP-Rule" id="MF_02090"/>
    </source>
</evidence>
<dbReference type="GO" id="GO:0005524">
    <property type="term" value="F:ATP binding"/>
    <property type="evidence" value="ECO:0007669"/>
    <property type="project" value="UniProtKB-UniRule"/>
</dbReference>
<dbReference type="InterPro" id="IPR014445">
    <property type="entry name" value="Gln-dep_NAD_synthase"/>
</dbReference>
<dbReference type="GO" id="GO:0005737">
    <property type="term" value="C:cytoplasm"/>
    <property type="evidence" value="ECO:0007669"/>
    <property type="project" value="InterPro"/>
</dbReference>
<comment type="pathway">
    <text evidence="1 7 8">Cofactor biosynthesis; NAD(+) biosynthesis; NAD(+) from deamido-NAD(+) (L-Gln route): step 1/1.</text>
</comment>
<protein>
    <recommendedName>
        <fullName evidence="7 8">Glutamine-dependent NAD(+) synthetase</fullName>
        <ecNumber evidence="7 8">6.3.5.1</ecNumber>
    </recommendedName>
    <alternativeName>
        <fullName evidence="7 8">NAD(+) synthase [glutamine-hydrolyzing]</fullName>
    </alternativeName>
</protein>
<comment type="similarity">
    <text evidence="2 7 8">In the C-terminal section; belongs to the NAD synthetase family.</text>
</comment>
<feature type="active site" description="For glutaminase activity" evidence="7">
    <location>
        <position position="117"/>
    </location>
</feature>
<keyword evidence="5 7" id="KW-0067">ATP-binding</keyword>
<proteinExistence type="inferred from homology"/>
<feature type="binding site" evidence="7">
    <location>
        <position position="204"/>
    </location>
    <ligand>
        <name>L-glutamine</name>
        <dbReference type="ChEBI" id="CHEBI:58359"/>
    </ligand>
</feature>
<dbReference type="InterPro" id="IPR014729">
    <property type="entry name" value="Rossmann-like_a/b/a_fold"/>
</dbReference>
<organism evidence="11 12">
    <name type="scientific">Candidatus Thalassospirochaeta sargassi</name>
    <dbReference type="NCBI Taxonomy" id="3119039"/>
    <lineage>
        <taxon>Bacteria</taxon>
        <taxon>Pseudomonadati</taxon>
        <taxon>Spirochaetota</taxon>
        <taxon>Spirochaetia</taxon>
        <taxon>Spirochaetales</taxon>
        <taxon>Spirochaetaceae</taxon>
        <taxon>Candidatus Thalassospirochaeta</taxon>
    </lineage>
</organism>
<dbReference type="NCBIfam" id="TIGR00552">
    <property type="entry name" value="nadE"/>
    <property type="match status" value="1"/>
</dbReference>
<dbReference type="CDD" id="cd00553">
    <property type="entry name" value="NAD_synthase"/>
    <property type="match status" value="1"/>
</dbReference>
<dbReference type="InterPro" id="IPR003010">
    <property type="entry name" value="C-N_Hydrolase"/>
</dbReference>
<feature type="binding site" evidence="7">
    <location>
        <begin position="489"/>
        <end position="492"/>
    </location>
    <ligand>
        <name>deamido-NAD(+)</name>
        <dbReference type="ChEBI" id="CHEBI:58437"/>
        <note>ligand shared between two neighboring subunits</note>
    </ligand>
</feature>
<feature type="active site" description="Proton acceptor; for glutaminase activity" evidence="7">
    <location>
        <position position="48"/>
    </location>
</feature>
<dbReference type="GO" id="GO:0003952">
    <property type="term" value="F:NAD+ synthase (glutamine-hydrolyzing) activity"/>
    <property type="evidence" value="ECO:0007669"/>
    <property type="project" value="UniProtKB-UniRule"/>
</dbReference>
<dbReference type="PIRSF" id="PIRSF006630">
    <property type="entry name" value="NADS_GAT"/>
    <property type="match status" value="1"/>
</dbReference>
<dbReference type="GO" id="GO:0004359">
    <property type="term" value="F:glutaminase activity"/>
    <property type="evidence" value="ECO:0007669"/>
    <property type="project" value="InterPro"/>
</dbReference>
<feature type="binding site" evidence="7">
    <location>
        <position position="617"/>
    </location>
    <ligand>
        <name>deamido-NAD(+)</name>
        <dbReference type="ChEBI" id="CHEBI:58437"/>
        <note>ligand shared between two neighboring subunits</note>
    </ligand>
</feature>
<evidence type="ECO:0000259" key="10">
    <source>
        <dbReference type="PROSITE" id="PS50263"/>
    </source>
</evidence>
<feature type="binding site" evidence="7">
    <location>
        <position position="123"/>
    </location>
    <ligand>
        <name>L-glutamine</name>
        <dbReference type="ChEBI" id="CHEBI:58359"/>
    </ligand>
</feature>